<dbReference type="InterPro" id="IPR019931">
    <property type="entry name" value="LPXTG_anchor"/>
</dbReference>
<evidence type="ECO:0000256" key="6">
    <source>
        <dbReference type="SAM" id="Phobius"/>
    </source>
</evidence>
<evidence type="ECO:0000256" key="5">
    <source>
        <dbReference type="SAM" id="MobiDB-lite"/>
    </source>
</evidence>
<feature type="transmembrane region" description="Helical" evidence="6">
    <location>
        <begin position="323"/>
        <end position="342"/>
    </location>
</feature>
<feature type="compositionally biased region" description="Low complexity" evidence="5">
    <location>
        <begin position="242"/>
        <end position="305"/>
    </location>
</feature>
<protein>
    <recommendedName>
        <fullName evidence="7">Gram-positive cocci surface proteins LPxTG domain-containing protein</fullName>
    </recommendedName>
</protein>
<dbReference type="HOGENOM" id="CLU_801455_0_0_11"/>
<evidence type="ECO:0000256" key="1">
    <source>
        <dbReference type="ARBA" id="ARBA00022512"/>
    </source>
</evidence>
<evidence type="ECO:0000256" key="2">
    <source>
        <dbReference type="ARBA" id="ARBA00022525"/>
    </source>
</evidence>
<keyword evidence="1" id="KW-0134">Cell wall</keyword>
<sequence>MTAFRKEIHDVQTPWPMGPMGPVFLMFAVTTHSHPDGIRMSIARRVTMRRLLGTGAATLAFSAALASVASATDCPGGKGWQDGGSYKPGTGAGSKTETDRCEFSLDGKNFFASVKVDDLNLKPTDDGKVHVKVRAAGDASTCTASLASYRAHGPTFATSGEQVFHDFDTVTVKAGSVDSLDISIPDAGCYAQIDLYRGNTKFDGNLDAKDGLPHGDLPKGPDHPVIKDKLIAAWNGGTKDCTTTQTTPPATPPASETTPPASESTPPASESTPPASESTPPASETPGTPTPSASESTTAPAVPTPNGGGDNLAETGASSNTPLIAGGAAVLLAGGAGIVLATRRRKASRA</sequence>
<feature type="domain" description="Gram-positive cocci surface proteins LPxTG" evidence="7">
    <location>
        <begin position="312"/>
        <end position="350"/>
    </location>
</feature>
<reference evidence="8" key="1">
    <citation type="submission" date="2009-10" db="EMBL/GenBank/DDBJ databases">
        <title>The genome sequence of Streptomyces sviceus strain ATCC 29083.</title>
        <authorList>
            <consortium name="The Broad Institute Genome Sequencing Platform"/>
            <consortium name="Broad Institute Microbial Sequencing Center"/>
            <person name="Fischbach M."/>
            <person name="Godfrey P."/>
            <person name="Ward D."/>
            <person name="Young S."/>
            <person name="Zeng Q."/>
            <person name="Koehrsen M."/>
            <person name="Alvarado L."/>
            <person name="Berlin A.M."/>
            <person name="Bochicchio J."/>
            <person name="Borenstein D."/>
            <person name="Chapman S.B."/>
            <person name="Chen Z."/>
            <person name="Engels R."/>
            <person name="Freedman E."/>
            <person name="Gellesch M."/>
            <person name="Goldberg J."/>
            <person name="Griggs A."/>
            <person name="Gujja S."/>
            <person name="Heilman E.R."/>
            <person name="Heiman D.I."/>
            <person name="Hepburn T.A."/>
            <person name="Howarth C."/>
            <person name="Jen D."/>
            <person name="Larson L."/>
            <person name="Lewis B."/>
            <person name="Mehta T."/>
            <person name="Park D."/>
            <person name="Pearson M."/>
            <person name="Richards J."/>
            <person name="Roberts A."/>
            <person name="Saif S."/>
            <person name="Shea T.D."/>
            <person name="Shenoy N."/>
            <person name="Sisk P."/>
            <person name="Stolte C."/>
            <person name="Sykes S.N."/>
            <person name="Thomson T."/>
            <person name="Walk T."/>
            <person name="White J."/>
            <person name="Yandava C."/>
            <person name="Straight P."/>
            <person name="Clardy J."/>
            <person name="Hung D."/>
            <person name="Kolter R."/>
            <person name="Mekalanos J."/>
            <person name="Walker S."/>
            <person name="Walsh C.T."/>
            <person name="Wieland-Brown L.C."/>
            <person name="Haas B."/>
            <person name="Nusbaum C."/>
            <person name="Birren B."/>
        </authorList>
    </citation>
    <scope>NUCLEOTIDE SEQUENCE [LARGE SCALE GENOMIC DNA]</scope>
    <source>
        <strain evidence="8">ATCC 29083</strain>
    </source>
</reference>
<accession>B5HTL0</accession>
<feature type="region of interest" description="Disordered" evidence="5">
    <location>
        <begin position="237"/>
        <end position="322"/>
    </location>
</feature>
<evidence type="ECO:0000313" key="8">
    <source>
        <dbReference type="EMBL" id="EDY56142.1"/>
    </source>
</evidence>
<dbReference type="EMBL" id="CM000951">
    <property type="protein sequence ID" value="EDY56142.1"/>
    <property type="molecule type" value="Genomic_DNA"/>
</dbReference>
<evidence type="ECO:0000256" key="3">
    <source>
        <dbReference type="ARBA" id="ARBA00022729"/>
    </source>
</evidence>
<evidence type="ECO:0000313" key="9">
    <source>
        <dbReference type="Proteomes" id="UP000002785"/>
    </source>
</evidence>
<keyword evidence="6" id="KW-1133">Transmembrane helix</keyword>
<evidence type="ECO:0000256" key="4">
    <source>
        <dbReference type="ARBA" id="ARBA00023088"/>
    </source>
</evidence>
<keyword evidence="3" id="KW-0732">Signal</keyword>
<dbReference type="NCBIfam" id="NF041528">
    <property type="entry name" value="strep_LAETG"/>
    <property type="match status" value="1"/>
</dbReference>
<keyword evidence="9" id="KW-1185">Reference proteome</keyword>
<keyword evidence="2" id="KW-0964">Secreted</keyword>
<keyword evidence="6" id="KW-0812">Transmembrane</keyword>
<gene>
    <name evidence="8" type="ORF">SSEG_02558</name>
</gene>
<dbReference type="NCBIfam" id="TIGR01167">
    <property type="entry name" value="LPXTG_anchor"/>
    <property type="match status" value="1"/>
</dbReference>
<name>B5HTL0_STRX2</name>
<keyword evidence="4" id="KW-0572">Peptidoglycan-anchor</keyword>
<dbReference type="Proteomes" id="UP000002785">
    <property type="component" value="Chromosome"/>
</dbReference>
<keyword evidence="6" id="KW-0472">Membrane</keyword>
<organism evidence="8 9">
    <name type="scientific">Streptomyces sviceus (strain ATCC 29083 / DSM 924 / JCM 4929 / NBRC 13980 / NCIMB 11184 / NRRL 5439 / UC 5370)</name>
    <dbReference type="NCBI Taxonomy" id="463191"/>
    <lineage>
        <taxon>Bacteria</taxon>
        <taxon>Bacillati</taxon>
        <taxon>Actinomycetota</taxon>
        <taxon>Actinomycetes</taxon>
        <taxon>Kitasatosporales</taxon>
        <taxon>Streptomycetaceae</taxon>
        <taxon>Streptomyces</taxon>
    </lineage>
</organism>
<dbReference type="AlphaFoldDB" id="B5HTL0"/>
<proteinExistence type="predicted"/>
<dbReference type="eggNOG" id="COG3170">
    <property type="taxonomic scope" value="Bacteria"/>
</dbReference>
<evidence type="ECO:0000259" key="7">
    <source>
        <dbReference type="PROSITE" id="PS50847"/>
    </source>
</evidence>
<dbReference type="PROSITE" id="PS50847">
    <property type="entry name" value="GRAM_POS_ANCHORING"/>
    <property type="match status" value="1"/>
</dbReference>